<feature type="compositionally biased region" description="Acidic residues" evidence="1">
    <location>
        <begin position="251"/>
        <end position="267"/>
    </location>
</feature>
<keyword evidence="2" id="KW-0812">Transmembrane</keyword>
<dbReference type="EMBL" id="DXEL01000017">
    <property type="protein sequence ID" value="HIX73766.1"/>
    <property type="molecule type" value="Genomic_DNA"/>
</dbReference>
<dbReference type="Pfam" id="PF19775">
    <property type="entry name" value="DUF6261"/>
    <property type="match status" value="1"/>
</dbReference>
<feature type="compositionally biased region" description="Gly residues" evidence="1">
    <location>
        <begin position="268"/>
        <end position="278"/>
    </location>
</feature>
<name>A0A9D2BEZ6_9BACT</name>
<reference evidence="3" key="1">
    <citation type="journal article" date="2021" name="PeerJ">
        <title>Extensive microbial diversity within the chicken gut microbiome revealed by metagenomics and culture.</title>
        <authorList>
            <person name="Gilroy R."/>
            <person name="Ravi A."/>
            <person name="Getino M."/>
            <person name="Pursley I."/>
            <person name="Horton D.L."/>
            <person name="Alikhan N.F."/>
            <person name="Baker D."/>
            <person name="Gharbi K."/>
            <person name="Hall N."/>
            <person name="Watson M."/>
            <person name="Adriaenssens E.M."/>
            <person name="Foster-Nyarko E."/>
            <person name="Jarju S."/>
            <person name="Secka A."/>
            <person name="Antonio M."/>
            <person name="Oren A."/>
            <person name="Chaudhuri R.R."/>
            <person name="La Ragione R."/>
            <person name="Hildebrand F."/>
            <person name="Pallen M.J."/>
        </authorList>
    </citation>
    <scope>NUCLEOTIDE SEQUENCE</scope>
    <source>
        <strain evidence="3">ChiGjej6B6-14162</strain>
    </source>
</reference>
<evidence type="ECO:0000313" key="3">
    <source>
        <dbReference type="EMBL" id="HIX73766.1"/>
    </source>
</evidence>
<gene>
    <name evidence="3" type="ORF">H9977_01760</name>
</gene>
<evidence type="ECO:0000256" key="2">
    <source>
        <dbReference type="SAM" id="Phobius"/>
    </source>
</evidence>
<keyword evidence="2" id="KW-0472">Membrane</keyword>
<organism evidence="3 4">
    <name type="scientific">Candidatus Parabacteroides intestinipullorum</name>
    <dbReference type="NCBI Taxonomy" id="2838723"/>
    <lineage>
        <taxon>Bacteria</taxon>
        <taxon>Pseudomonadati</taxon>
        <taxon>Bacteroidota</taxon>
        <taxon>Bacteroidia</taxon>
        <taxon>Bacteroidales</taxon>
        <taxon>Tannerellaceae</taxon>
        <taxon>Parabacteroides</taxon>
    </lineage>
</organism>
<dbReference type="InterPro" id="IPR046228">
    <property type="entry name" value="DUF6261"/>
</dbReference>
<feature type="region of interest" description="Disordered" evidence="1">
    <location>
        <begin position="243"/>
        <end position="278"/>
    </location>
</feature>
<reference evidence="3" key="2">
    <citation type="submission" date="2021-04" db="EMBL/GenBank/DDBJ databases">
        <authorList>
            <person name="Gilroy R."/>
        </authorList>
    </citation>
    <scope>NUCLEOTIDE SEQUENCE</scope>
    <source>
        <strain evidence="3">ChiGjej6B6-14162</strain>
    </source>
</reference>
<accession>A0A9D2BEZ6</accession>
<dbReference type="Proteomes" id="UP000886740">
    <property type="component" value="Unassembled WGS sequence"/>
</dbReference>
<keyword evidence="2" id="KW-1133">Transmembrane helix</keyword>
<evidence type="ECO:0000313" key="4">
    <source>
        <dbReference type="Proteomes" id="UP000886740"/>
    </source>
</evidence>
<sequence length="278" mass="30463">MRIVNEIANLSRARDAEHVFLFQQLIALITSVFVTKYNLAVFFDKLKELFARENEAYATITKSASTAVIVDKDKTRDDGLRRVDLGVQYGLYSDDAATAESAKRCMIVLDRHRGVYNKSYAENTAGIDDVVERFQSDEYAADIARLNLTEAVESLKQLNDDFRTTYSGRTPERYARVSGDKMKTVRAEVDAAYADVADAINAIYIVAAYLEPNAEDAAEIQALADALNAEIYQFGLTLARRGVGTVTEPTEPTDPEPSDPTDPEQPEGGDGGGTPGGV</sequence>
<comment type="caution">
    <text evidence="3">The sequence shown here is derived from an EMBL/GenBank/DDBJ whole genome shotgun (WGS) entry which is preliminary data.</text>
</comment>
<protein>
    <submittedName>
        <fullName evidence="3">Uncharacterized protein</fullName>
    </submittedName>
</protein>
<feature type="transmembrane region" description="Helical" evidence="2">
    <location>
        <begin position="20"/>
        <end position="43"/>
    </location>
</feature>
<evidence type="ECO:0000256" key="1">
    <source>
        <dbReference type="SAM" id="MobiDB-lite"/>
    </source>
</evidence>
<dbReference type="AlphaFoldDB" id="A0A9D2BEZ6"/>
<proteinExistence type="predicted"/>